<dbReference type="AlphaFoldDB" id="A0A0N5B3D3"/>
<organism evidence="1 2">
    <name type="scientific">Strongyloides papillosus</name>
    <name type="common">Intestinal threadworm</name>
    <dbReference type="NCBI Taxonomy" id="174720"/>
    <lineage>
        <taxon>Eukaryota</taxon>
        <taxon>Metazoa</taxon>
        <taxon>Ecdysozoa</taxon>
        <taxon>Nematoda</taxon>
        <taxon>Chromadorea</taxon>
        <taxon>Rhabditida</taxon>
        <taxon>Tylenchina</taxon>
        <taxon>Panagrolaimomorpha</taxon>
        <taxon>Strongyloidoidea</taxon>
        <taxon>Strongyloididae</taxon>
        <taxon>Strongyloides</taxon>
    </lineage>
</organism>
<protein>
    <submittedName>
        <fullName evidence="2">Uncharacterized protein</fullName>
    </submittedName>
</protein>
<name>A0A0N5B3D3_STREA</name>
<proteinExistence type="predicted"/>
<evidence type="ECO:0000313" key="2">
    <source>
        <dbReference type="WBParaSite" id="SPAL_0000058400.1"/>
    </source>
</evidence>
<dbReference type="Proteomes" id="UP000046392">
    <property type="component" value="Unplaced"/>
</dbReference>
<evidence type="ECO:0000313" key="1">
    <source>
        <dbReference type="Proteomes" id="UP000046392"/>
    </source>
</evidence>
<sequence>MNPMYYDNINKCRVIESLYYPEPKKEVQPNVVIPTVEEVAEEVIEEKPKKVNKNIKKGVKFDEETINQTSTPVFSTYYLDQNLLQPNFFRKKVQSYYHENIPEQEMENIFEEELGTKLSDERKAKLLKDFQKAKEEYEKVLKKMRIAGLDECEQEIIDEGNGNDASMALKHTSKTCDVSAKESTYASMPDIKYCFGQNNVNSGYHYDKPTQVISKEVVPSSCISEDQYVYSDSQISIEESLTNVHQSTEDVFSKNYKMIQSEYHNPGLNNYQGYY</sequence>
<reference evidence="2" key="1">
    <citation type="submission" date="2017-02" db="UniProtKB">
        <authorList>
            <consortium name="WormBaseParasite"/>
        </authorList>
    </citation>
    <scope>IDENTIFICATION</scope>
</reference>
<dbReference type="WBParaSite" id="SPAL_0000058400.1">
    <property type="protein sequence ID" value="SPAL_0000058400.1"/>
    <property type="gene ID" value="SPAL_0000058400"/>
</dbReference>
<accession>A0A0N5B3D3</accession>
<keyword evidence="1" id="KW-1185">Reference proteome</keyword>